<accession>A0A7W9HFH5</accession>
<name>A0A7W9HFH5_9PSEU</name>
<organism evidence="1 2">
    <name type="scientific">Saccharothrix ecbatanensis</name>
    <dbReference type="NCBI Taxonomy" id="1105145"/>
    <lineage>
        <taxon>Bacteria</taxon>
        <taxon>Bacillati</taxon>
        <taxon>Actinomycetota</taxon>
        <taxon>Actinomycetes</taxon>
        <taxon>Pseudonocardiales</taxon>
        <taxon>Pseudonocardiaceae</taxon>
        <taxon>Saccharothrix</taxon>
    </lineage>
</organism>
<dbReference type="EMBL" id="JACHMO010000001">
    <property type="protein sequence ID" value="MBB5801225.1"/>
    <property type="molecule type" value="Genomic_DNA"/>
</dbReference>
<comment type="caution">
    <text evidence="1">The sequence shown here is derived from an EMBL/GenBank/DDBJ whole genome shotgun (WGS) entry which is preliminary data.</text>
</comment>
<evidence type="ECO:0000313" key="2">
    <source>
        <dbReference type="Proteomes" id="UP000552097"/>
    </source>
</evidence>
<keyword evidence="2" id="KW-1185">Reference proteome</keyword>
<sequence>MVACGRCPGYVCVECGRVAVEEPFMRCERCDEAIETWERFERLRARCAGRRCVSRARAGTSDSDSADSICDSCDEPICWCGAEPVDFYGGWCDHDHGWSDDSEWSEHQDRHNLQRRFDYAVGLIVRLGGGSRRRVFARLHRAMRAKVADADIDQLREGIEHAGDWERKLRANTGRDPV</sequence>
<gene>
    <name evidence="1" type="ORF">F4560_000993</name>
</gene>
<evidence type="ECO:0000313" key="1">
    <source>
        <dbReference type="EMBL" id="MBB5801225.1"/>
    </source>
</evidence>
<protein>
    <submittedName>
        <fullName evidence="1">Uncharacterized protein</fullName>
    </submittedName>
</protein>
<dbReference type="AlphaFoldDB" id="A0A7W9HFH5"/>
<proteinExistence type="predicted"/>
<reference evidence="1 2" key="1">
    <citation type="submission" date="2020-08" db="EMBL/GenBank/DDBJ databases">
        <title>Sequencing the genomes of 1000 actinobacteria strains.</title>
        <authorList>
            <person name="Klenk H.-P."/>
        </authorList>
    </citation>
    <scope>NUCLEOTIDE SEQUENCE [LARGE SCALE GENOMIC DNA]</scope>
    <source>
        <strain evidence="1 2">DSM 45486</strain>
    </source>
</reference>
<dbReference type="Proteomes" id="UP000552097">
    <property type="component" value="Unassembled WGS sequence"/>
</dbReference>